<protein>
    <recommendedName>
        <fullName evidence="2">non-specific serine/threonine protein kinase</fullName>
        <ecNumber evidence="2">2.7.11.1</ecNumber>
    </recommendedName>
</protein>
<dbReference type="Pfam" id="PF00560">
    <property type="entry name" value="LRR_1"/>
    <property type="match status" value="1"/>
</dbReference>
<dbReference type="Gene3D" id="3.30.200.20">
    <property type="entry name" value="Phosphorylase Kinase, domain 1"/>
    <property type="match status" value="1"/>
</dbReference>
<evidence type="ECO:0000256" key="13">
    <source>
        <dbReference type="ARBA" id="ARBA00023180"/>
    </source>
</evidence>
<feature type="transmembrane region" description="Helical" evidence="16">
    <location>
        <begin position="12"/>
        <end position="31"/>
    </location>
</feature>
<dbReference type="Gene3D" id="1.10.510.10">
    <property type="entry name" value="Transferase(Phosphotransferase) domain 1"/>
    <property type="match status" value="1"/>
</dbReference>
<feature type="transmembrane region" description="Helical" evidence="16">
    <location>
        <begin position="362"/>
        <end position="386"/>
    </location>
</feature>
<evidence type="ECO:0000256" key="16">
    <source>
        <dbReference type="SAM" id="Phobius"/>
    </source>
</evidence>
<dbReference type="FunFam" id="3.80.10.10:FF:000380">
    <property type="entry name" value="Putative inactive leucine-rich repeat receptor-like protein kinase"/>
    <property type="match status" value="1"/>
</dbReference>
<feature type="domain" description="Protein kinase" evidence="17">
    <location>
        <begin position="453"/>
        <end position="730"/>
    </location>
</feature>
<evidence type="ECO:0000256" key="15">
    <source>
        <dbReference type="ARBA" id="ARBA00048679"/>
    </source>
</evidence>
<dbReference type="GO" id="GO:0004674">
    <property type="term" value="F:protein serine/threonine kinase activity"/>
    <property type="evidence" value="ECO:0007669"/>
    <property type="project" value="UniProtKB-KW"/>
</dbReference>
<evidence type="ECO:0000259" key="17">
    <source>
        <dbReference type="PROSITE" id="PS50011"/>
    </source>
</evidence>
<evidence type="ECO:0000256" key="8">
    <source>
        <dbReference type="ARBA" id="ARBA00022737"/>
    </source>
</evidence>
<dbReference type="EC" id="2.7.11.1" evidence="2"/>
<dbReference type="Proteomes" id="UP000283530">
    <property type="component" value="Unassembled WGS sequence"/>
</dbReference>
<dbReference type="FunFam" id="1.10.510.10:FF:000431">
    <property type="entry name" value="Putative inactive leucine-rich repeat receptor-like protein kinase"/>
    <property type="match status" value="1"/>
</dbReference>
<dbReference type="InterPro" id="IPR001245">
    <property type="entry name" value="Ser-Thr/Tyr_kinase_cat_dom"/>
</dbReference>
<dbReference type="OrthoDB" id="676979at2759"/>
<evidence type="ECO:0000256" key="6">
    <source>
        <dbReference type="ARBA" id="ARBA00022692"/>
    </source>
</evidence>
<keyword evidence="3" id="KW-0723">Serine/threonine-protein kinase</keyword>
<dbReference type="PROSITE" id="PS50011">
    <property type="entry name" value="PROTEIN_KINASE_DOM"/>
    <property type="match status" value="1"/>
</dbReference>
<evidence type="ECO:0000256" key="7">
    <source>
        <dbReference type="ARBA" id="ARBA00022729"/>
    </source>
</evidence>
<organism evidence="18 19">
    <name type="scientific">Cinnamomum micranthum f. kanehirae</name>
    <dbReference type="NCBI Taxonomy" id="337451"/>
    <lineage>
        <taxon>Eukaryota</taxon>
        <taxon>Viridiplantae</taxon>
        <taxon>Streptophyta</taxon>
        <taxon>Embryophyta</taxon>
        <taxon>Tracheophyta</taxon>
        <taxon>Spermatophyta</taxon>
        <taxon>Magnoliopsida</taxon>
        <taxon>Magnoliidae</taxon>
        <taxon>Laurales</taxon>
        <taxon>Lauraceae</taxon>
        <taxon>Cinnamomum</taxon>
    </lineage>
</organism>
<dbReference type="GO" id="GO:0016020">
    <property type="term" value="C:membrane"/>
    <property type="evidence" value="ECO:0007669"/>
    <property type="project" value="UniProtKB-SubCell"/>
</dbReference>
<dbReference type="SUPFAM" id="SSF56112">
    <property type="entry name" value="Protein kinase-like (PK-like)"/>
    <property type="match status" value="1"/>
</dbReference>
<keyword evidence="19" id="KW-1185">Reference proteome</keyword>
<evidence type="ECO:0000313" key="18">
    <source>
        <dbReference type="EMBL" id="RWR95410.1"/>
    </source>
</evidence>
<dbReference type="AlphaFoldDB" id="A0A3S3R712"/>
<dbReference type="InterPro" id="IPR011009">
    <property type="entry name" value="Kinase-like_dom_sf"/>
</dbReference>
<dbReference type="EMBL" id="QPKB01000011">
    <property type="protein sequence ID" value="RWR95410.1"/>
    <property type="molecule type" value="Genomic_DNA"/>
</dbReference>
<evidence type="ECO:0000256" key="5">
    <source>
        <dbReference type="ARBA" id="ARBA00022679"/>
    </source>
</evidence>
<dbReference type="Gene3D" id="3.80.10.10">
    <property type="entry name" value="Ribonuclease Inhibitor"/>
    <property type="match status" value="1"/>
</dbReference>
<accession>A0A3S3R712</accession>
<evidence type="ECO:0000256" key="14">
    <source>
        <dbReference type="ARBA" id="ARBA00047899"/>
    </source>
</evidence>
<dbReference type="InterPro" id="IPR051824">
    <property type="entry name" value="LRR_Rcpt-Like_S/T_Kinase"/>
</dbReference>
<keyword evidence="4" id="KW-0433">Leucine-rich repeat</keyword>
<evidence type="ECO:0000256" key="1">
    <source>
        <dbReference type="ARBA" id="ARBA00004479"/>
    </source>
</evidence>
<dbReference type="InterPro" id="IPR000719">
    <property type="entry name" value="Prot_kinase_dom"/>
</dbReference>
<dbReference type="InterPro" id="IPR001611">
    <property type="entry name" value="Leu-rich_rpt"/>
</dbReference>
<keyword evidence="5" id="KW-0808">Transferase</keyword>
<dbReference type="InterPro" id="IPR032675">
    <property type="entry name" value="LRR_dom_sf"/>
</dbReference>
<dbReference type="SUPFAM" id="SSF52047">
    <property type="entry name" value="RNI-like"/>
    <property type="match status" value="1"/>
</dbReference>
<dbReference type="FunFam" id="3.80.10.10:FF:000673">
    <property type="entry name" value="Probable LRR receptor-like serine/threonine-protein kinase At2g02780"/>
    <property type="match status" value="1"/>
</dbReference>
<evidence type="ECO:0000313" key="19">
    <source>
        <dbReference type="Proteomes" id="UP000283530"/>
    </source>
</evidence>
<keyword evidence="12 18" id="KW-0675">Receptor</keyword>
<evidence type="ECO:0000256" key="9">
    <source>
        <dbReference type="ARBA" id="ARBA00022777"/>
    </source>
</evidence>
<evidence type="ECO:0000256" key="12">
    <source>
        <dbReference type="ARBA" id="ARBA00023170"/>
    </source>
</evidence>
<comment type="catalytic activity">
    <reaction evidence="14">
        <text>L-threonyl-[protein] + ATP = O-phospho-L-threonyl-[protein] + ADP + H(+)</text>
        <dbReference type="Rhea" id="RHEA:46608"/>
        <dbReference type="Rhea" id="RHEA-COMP:11060"/>
        <dbReference type="Rhea" id="RHEA-COMP:11605"/>
        <dbReference type="ChEBI" id="CHEBI:15378"/>
        <dbReference type="ChEBI" id="CHEBI:30013"/>
        <dbReference type="ChEBI" id="CHEBI:30616"/>
        <dbReference type="ChEBI" id="CHEBI:61977"/>
        <dbReference type="ChEBI" id="CHEBI:456216"/>
        <dbReference type="EC" id="2.7.11.1"/>
    </reaction>
</comment>
<name>A0A3S3R712_9MAGN</name>
<evidence type="ECO:0000256" key="4">
    <source>
        <dbReference type="ARBA" id="ARBA00022614"/>
    </source>
</evidence>
<evidence type="ECO:0000256" key="10">
    <source>
        <dbReference type="ARBA" id="ARBA00022989"/>
    </source>
</evidence>
<keyword evidence="8" id="KW-0677">Repeat</keyword>
<comment type="subcellular location">
    <subcellularLocation>
        <location evidence="1">Membrane</location>
        <topology evidence="1">Single-pass type I membrane protein</topology>
    </subcellularLocation>
</comment>
<keyword evidence="6 16" id="KW-0812">Transmembrane</keyword>
<dbReference type="PANTHER" id="PTHR48006:SF73">
    <property type="entry name" value="PROTEIN KINASE DOMAIN-CONTAINING PROTEIN"/>
    <property type="match status" value="1"/>
</dbReference>
<proteinExistence type="predicted"/>
<dbReference type="PANTHER" id="PTHR48006">
    <property type="entry name" value="LEUCINE-RICH REPEAT-CONTAINING PROTEIN DDB_G0281931-RELATED"/>
    <property type="match status" value="1"/>
</dbReference>
<dbReference type="Pfam" id="PF07714">
    <property type="entry name" value="PK_Tyr_Ser-Thr"/>
    <property type="match status" value="1"/>
</dbReference>
<evidence type="ECO:0000256" key="3">
    <source>
        <dbReference type="ARBA" id="ARBA00022527"/>
    </source>
</evidence>
<sequence>MKEYWYEPHHVHLTVFILILLPLSSMGQLISSESRALYRIRHLLEYPLALNGWTNWTNFCYLPSSPSLTITCSQNRVTELTVIGIRGPPSLGWTESRQKAFAVSPQSLSSVFSIDSLFTTLSKLSSLEVLSLVSLGLWGPLPEKISRFSSLRVLNLSSNFIYGEIPSAVSFLNSLKSLDLDYNLFNGTVPDLGGLSGLQELDLGRNLLGPEFPSLGNTLTSLVLRNNMFRSNIPPQLQYFNQLQRLDLSFNELQGPIPPWLFSLPTIQYLNLGGNKLSGALPMNVSCSDRLGFVDISSNLLIGRLPLCIRSNSSNRAVLYAWNCLSAGDSKYQHAYSLCHEEALAAIMPQVPIEKHGSKSKLGILLGIAGGILGGSLVLGFAIWVIHRKVVGSRNAKNGANLKSYLDKASIQASPRLVPNASHVPHALRLGPIGLPPYRIFTLEELEEATNNFHPSNLLGEGSMGQVYKGRIRDGSLAAVRCFKLKQSQAIHSLTEDMEVISKLRHRHLVSIIGHCIVTHQDSPSACNTIFLIFEYISNGTLRCHLSEEQKQEMLTWPQRLAIATGVARGTQFLHSGIVPGIFGNDLNIENIVLDEHLTAKISGYNLPIASKIRNTKVGAENPLHNGEIDEQGRTENGSAEDVYQLGVILLQLITGKPIASQNELEVLKHQLERSLMDAPQNLQGVTDPSICGTFAYESLRTATELSINCLSKHFRQHPSIEDVLWNLQYSVQVQEGWAASDNLSTRS</sequence>
<keyword evidence="11 16" id="KW-0472">Membrane</keyword>
<comment type="caution">
    <text evidence="18">The sequence shown here is derived from an EMBL/GenBank/DDBJ whole genome shotgun (WGS) entry which is preliminary data.</text>
</comment>
<comment type="catalytic activity">
    <reaction evidence="15">
        <text>L-seryl-[protein] + ATP = O-phospho-L-seryl-[protein] + ADP + H(+)</text>
        <dbReference type="Rhea" id="RHEA:17989"/>
        <dbReference type="Rhea" id="RHEA-COMP:9863"/>
        <dbReference type="Rhea" id="RHEA-COMP:11604"/>
        <dbReference type="ChEBI" id="CHEBI:15378"/>
        <dbReference type="ChEBI" id="CHEBI:29999"/>
        <dbReference type="ChEBI" id="CHEBI:30616"/>
        <dbReference type="ChEBI" id="CHEBI:83421"/>
        <dbReference type="ChEBI" id="CHEBI:456216"/>
        <dbReference type="EC" id="2.7.11.1"/>
    </reaction>
</comment>
<dbReference type="Pfam" id="PF13855">
    <property type="entry name" value="LRR_8"/>
    <property type="match status" value="1"/>
</dbReference>
<keyword evidence="7" id="KW-0732">Signal</keyword>
<evidence type="ECO:0000256" key="2">
    <source>
        <dbReference type="ARBA" id="ARBA00012513"/>
    </source>
</evidence>
<dbReference type="GO" id="GO:0005524">
    <property type="term" value="F:ATP binding"/>
    <property type="evidence" value="ECO:0007669"/>
    <property type="project" value="InterPro"/>
</dbReference>
<evidence type="ECO:0000256" key="11">
    <source>
        <dbReference type="ARBA" id="ARBA00023136"/>
    </source>
</evidence>
<reference evidence="18 19" key="1">
    <citation type="journal article" date="2019" name="Nat. Plants">
        <title>Stout camphor tree genome fills gaps in understanding of flowering plant genome evolution.</title>
        <authorList>
            <person name="Chaw S.M."/>
            <person name="Liu Y.C."/>
            <person name="Wu Y.W."/>
            <person name="Wang H.Y."/>
            <person name="Lin C.I."/>
            <person name="Wu C.S."/>
            <person name="Ke H.M."/>
            <person name="Chang L.Y."/>
            <person name="Hsu C.Y."/>
            <person name="Yang H.T."/>
            <person name="Sudianto E."/>
            <person name="Hsu M.H."/>
            <person name="Wu K.P."/>
            <person name="Wang L.N."/>
            <person name="Leebens-Mack J.H."/>
            <person name="Tsai I.J."/>
        </authorList>
    </citation>
    <scope>NUCLEOTIDE SEQUENCE [LARGE SCALE GENOMIC DNA]</scope>
    <source>
        <strain evidence="19">cv. Chaw 1501</strain>
        <tissue evidence="18">Young leaves</tissue>
    </source>
</reference>
<keyword evidence="13" id="KW-0325">Glycoprotein</keyword>
<gene>
    <name evidence="18" type="ORF">CKAN_02475100</name>
</gene>
<keyword evidence="10 16" id="KW-1133">Transmembrane helix</keyword>
<keyword evidence="9 18" id="KW-0418">Kinase</keyword>